<dbReference type="EMBL" id="FUYP01000007">
    <property type="protein sequence ID" value="SKB49350.1"/>
    <property type="molecule type" value="Genomic_DNA"/>
</dbReference>
<feature type="compositionally biased region" description="Basic residues" evidence="1">
    <location>
        <begin position="8"/>
        <end position="18"/>
    </location>
</feature>
<evidence type="ECO:0000313" key="3">
    <source>
        <dbReference type="Proteomes" id="UP000190044"/>
    </source>
</evidence>
<keyword evidence="3" id="KW-1185">Reference proteome</keyword>
<gene>
    <name evidence="2" type="ORF">SAMN06295937_100753</name>
</gene>
<proteinExistence type="predicted"/>
<reference evidence="3" key="1">
    <citation type="submission" date="2017-02" db="EMBL/GenBank/DDBJ databases">
        <authorList>
            <person name="Varghese N."/>
            <person name="Submissions S."/>
        </authorList>
    </citation>
    <scope>NUCLEOTIDE SEQUENCE [LARGE SCALE GENOMIC DNA]</scope>
    <source>
        <strain evidence="3">R11H</strain>
    </source>
</reference>
<feature type="region of interest" description="Disordered" evidence="1">
    <location>
        <begin position="1"/>
        <end position="26"/>
    </location>
</feature>
<evidence type="ECO:0000256" key="1">
    <source>
        <dbReference type="SAM" id="MobiDB-lite"/>
    </source>
</evidence>
<sequence length="65" mass="7250">MANITSSRRGRKGPRTKSFKPDPKRLRPLRYKTALGLAFEGLMERLGINSPPAPTKVIAAWEGTR</sequence>
<accession>A0A1T5BR39</accession>
<dbReference type="Proteomes" id="UP000190044">
    <property type="component" value="Unassembled WGS sequence"/>
</dbReference>
<evidence type="ECO:0000313" key="2">
    <source>
        <dbReference type="EMBL" id="SKB49350.1"/>
    </source>
</evidence>
<protein>
    <submittedName>
        <fullName evidence="2">Uncharacterized protein</fullName>
    </submittedName>
</protein>
<name>A0A1T5BR39_9SPHN</name>
<dbReference type="AlphaFoldDB" id="A0A1T5BR39"/>
<organism evidence="2 3">
    <name type="scientific">Sphingopyxis flava</name>
    <dbReference type="NCBI Taxonomy" id="1507287"/>
    <lineage>
        <taxon>Bacteria</taxon>
        <taxon>Pseudomonadati</taxon>
        <taxon>Pseudomonadota</taxon>
        <taxon>Alphaproteobacteria</taxon>
        <taxon>Sphingomonadales</taxon>
        <taxon>Sphingomonadaceae</taxon>
        <taxon>Sphingopyxis</taxon>
    </lineage>
</organism>